<dbReference type="AlphaFoldDB" id="A0A0A8ZZE8"/>
<name>A0A0A8ZZE8_ARUDO</name>
<reference evidence="2" key="2">
    <citation type="journal article" date="2015" name="Data Brief">
        <title>Shoot transcriptome of the giant reed, Arundo donax.</title>
        <authorList>
            <person name="Barrero R.A."/>
            <person name="Guerrero F.D."/>
            <person name="Moolhuijzen P."/>
            <person name="Goolsby J.A."/>
            <person name="Tidwell J."/>
            <person name="Bellgard S.E."/>
            <person name="Bellgard M.I."/>
        </authorList>
    </citation>
    <scope>NUCLEOTIDE SEQUENCE</scope>
    <source>
        <tissue evidence="2">Shoot tissue taken approximately 20 cm above the soil surface</tissue>
    </source>
</reference>
<reference evidence="2" key="1">
    <citation type="submission" date="2014-09" db="EMBL/GenBank/DDBJ databases">
        <authorList>
            <person name="Magalhaes I.L.F."/>
            <person name="Oliveira U."/>
            <person name="Santos F.R."/>
            <person name="Vidigal T.H.D.A."/>
            <person name="Brescovit A.D."/>
            <person name="Santos A.J."/>
        </authorList>
    </citation>
    <scope>NUCLEOTIDE SEQUENCE</scope>
    <source>
        <tissue evidence="2">Shoot tissue taken approximately 20 cm above the soil surface</tissue>
    </source>
</reference>
<sequence length="42" mass="4641">MVFHCIYPPAILRNKNETRSGTITNQKVPSSEHQPSQSGSEA</sequence>
<protein>
    <submittedName>
        <fullName evidence="2">Uncharacterized protein</fullName>
    </submittedName>
</protein>
<accession>A0A0A8ZZE8</accession>
<dbReference type="EMBL" id="GBRH01253674">
    <property type="protein sequence ID" value="JAD44221.1"/>
    <property type="molecule type" value="Transcribed_RNA"/>
</dbReference>
<evidence type="ECO:0000313" key="2">
    <source>
        <dbReference type="EMBL" id="JAD44221.1"/>
    </source>
</evidence>
<proteinExistence type="predicted"/>
<feature type="compositionally biased region" description="Polar residues" evidence="1">
    <location>
        <begin position="19"/>
        <end position="42"/>
    </location>
</feature>
<organism evidence="2">
    <name type="scientific">Arundo donax</name>
    <name type="common">Giant reed</name>
    <name type="synonym">Donax arundinaceus</name>
    <dbReference type="NCBI Taxonomy" id="35708"/>
    <lineage>
        <taxon>Eukaryota</taxon>
        <taxon>Viridiplantae</taxon>
        <taxon>Streptophyta</taxon>
        <taxon>Embryophyta</taxon>
        <taxon>Tracheophyta</taxon>
        <taxon>Spermatophyta</taxon>
        <taxon>Magnoliopsida</taxon>
        <taxon>Liliopsida</taxon>
        <taxon>Poales</taxon>
        <taxon>Poaceae</taxon>
        <taxon>PACMAD clade</taxon>
        <taxon>Arundinoideae</taxon>
        <taxon>Arundineae</taxon>
        <taxon>Arundo</taxon>
    </lineage>
</organism>
<feature type="region of interest" description="Disordered" evidence="1">
    <location>
        <begin position="15"/>
        <end position="42"/>
    </location>
</feature>
<evidence type="ECO:0000256" key="1">
    <source>
        <dbReference type="SAM" id="MobiDB-lite"/>
    </source>
</evidence>